<dbReference type="PANTHER" id="PTHR42103">
    <property type="entry name" value="ALPHA/BETA-HYDROLASES SUPERFAMILY PROTEIN"/>
    <property type="match status" value="1"/>
</dbReference>
<proteinExistence type="predicted"/>
<evidence type="ECO:0000259" key="1">
    <source>
        <dbReference type="Pfam" id="PF12146"/>
    </source>
</evidence>
<protein>
    <submittedName>
        <fullName evidence="2">Alpha/beta hydrolase</fullName>
    </submittedName>
</protein>
<dbReference type="Pfam" id="PF12146">
    <property type="entry name" value="Hydrolase_4"/>
    <property type="match status" value="1"/>
</dbReference>
<gene>
    <name evidence="2" type="ORF">ACFOX3_14795</name>
</gene>
<feature type="domain" description="Serine aminopeptidase S33" evidence="1">
    <location>
        <begin position="46"/>
        <end position="143"/>
    </location>
</feature>
<dbReference type="InterPro" id="IPR022742">
    <property type="entry name" value="Hydrolase_4"/>
</dbReference>
<dbReference type="InterPro" id="IPR029058">
    <property type="entry name" value="AB_hydrolase_fold"/>
</dbReference>
<organism evidence="2 3">
    <name type="scientific">Simiduia curdlanivorans</name>
    <dbReference type="NCBI Taxonomy" id="1492769"/>
    <lineage>
        <taxon>Bacteria</taxon>
        <taxon>Pseudomonadati</taxon>
        <taxon>Pseudomonadota</taxon>
        <taxon>Gammaproteobacteria</taxon>
        <taxon>Cellvibrionales</taxon>
        <taxon>Cellvibrionaceae</taxon>
        <taxon>Simiduia</taxon>
    </lineage>
</organism>
<comment type="caution">
    <text evidence="2">The sequence shown here is derived from an EMBL/GenBank/DDBJ whole genome shotgun (WGS) entry which is preliminary data.</text>
</comment>
<evidence type="ECO:0000313" key="2">
    <source>
        <dbReference type="EMBL" id="MFC4363581.1"/>
    </source>
</evidence>
<dbReference type="Proteomes" id="UP001595840">
    <property type="component" value="Unassembled WGS sequence"/>
</dbReference>
<dbReference type="RefSeq" id="WP_290261510.1">
    <property type="nucleotide sequence ID" value="NZ_JAUFQG010000004.1"/>
</dbReference>
<evidence type="ECO:0000313" key="3">
    <source>
        <dbReference type="Proteomes" id="UP001595840"/>
    </source>
</evidence>
<dbReference type="EMBL" id="JBHSCX010000020">
    <property type="protein sequence ID" value="MFC4363581.1"/>
    <property type="molecule type" value="Genomic_DNA"/>
</dbReference>
<keyword evidence="2" id="KW-0378">Hydrolase</keyword>
<keyword evidence="3" id="KW-1185">Reference proteome</keyword>
<dbReference type="Gene3D" id="3.40.50.1820">
    <property type="entry name" value="alpha/beta hydrolase"/>
    <property type="match status" value="1"/>
</dbReference>
<reference evidence="3" key="1">
    <citation type="journal article" date="2019" name="Int. J. Syst. Evol. Microbiol.">
        <title>The Global Catalogue of Microorganisms (GCM) 10K type strain sequencing project: providing services to taxonomists for standard genome sequencing and annotation.</title>
        <authorList>
            <consortium name="The Broad Institute Genomics Platform"/>
            <consortium name="The Broad Institute Genome Sequencing Center for Infectious Disease"/>
            <person name="Wu L."/>
            <person name="Ma J."/>
        </authorList>
    </citation>
    <scope>NUCLEOTIDE SEQUENCE [LARGE SCALE GENOMIC DNA]</scope>
    <source>
        <strain evidence="3">CECT 8570</strain>
    </source>
</reference>
<name>A0ABV8V820_9GAMM</name>
<dbReference type="GO" id="GO:0016787">
    <property type="term" value="F:hydrolase activity"/>
    <property type="evidence" value="ECO:0007669"/>
    <property type="project" value="UniProtKB-KW"/>
</dbReference>
<sequence length="224" mass="23669">MFNLKETTLLIEGPAGDVELLTQRGDDEGALRGANYFAVIAHPHPVHGGSMSNKVVSTLARAYRQLGIDSVRFNFRGVGQSQGAFDQGRGELDDLLAVCGWAQKQLPASTLLLAGFSFGSAIAAAASFAVPAAHLILVAPPVERYAYDKSGAFSQPVAVAIGEQDELVDVAGMRRWFDGLSGAKQLLVIPETGHFFHGRLTELKDWLVQQLAGIGHGASAGGEA</sequence>
<accession>A0ABV8V820</accession>
<dbReference type="SUPFAM" id="SSF53474">
    <property type="entry name" value="alpha/beta-Hydrolases"/>
    <property type="match status" value="1"/>
</dbReference>
<dbReference type="PANTHER" id="PTHR42103:SF2">
    <property type="entry name" value="AB HYDROLASE-1 DOMAIN-CONTAINING PROTEIN"/>
    <property type="match status" value="1"/>
</dbReference>